<organism evidence="2 3">
    <name type="scientific">Ficus carica</name>
    <name type="common">Common fig</name>
    <dbReference type="NCBI Taxonomy" id="3494"/>
    <lineage>
        <taxon>Eukaryota</taxon>
        <taxon>Viridiplantae</taxon>
        <taxon>Streptophyta</taxon>
        <taxon>Embryophyta</taxon>
        <taxon>Tracheophyta</taxon>
        <taxon>Spermatophyta</taxon>
        <taxon>Magnoliopsida</taxon>
        <taxon>eudicotyledons</taxon>
        <taxon>Gunneridae</taxon>
        <taxon>Pentapetalae</taxon>
        <taxon>rosids</taxon>
        <taxon>fabids</taxon>
        <taxon>Rosales</taxon>
        <taxon>Moraceae</taxon>
        <taxon>Ficeae</taxon>
        <taxon>Ficus</taxon>
    </lineage>
</organism>
<dbReference type="Proteomes" id="UP001187192">
    <property type="component" value="Unassembled WGS sequence"/>
</dbReference>
<protein>
    <submittedName>
        <fullName evidence="2">Uncharacterized protein</fullName>
    </submittedName>
</protein>
<keyword evidence="3" id="KW-1185">Reference proteome</keyword>
<name>A0AA88DSV3_FICCA</name>
<accession>A0AA88DSV3</accession>
<dbReference type="AlphaFoldDB" id="A0AA88DSV3"/>
<dbReference type="EMBL" id="BTGU01000101">
    <property type="protein sequence ID" value="GMN60640.1"/>
    <property type="molecule type" value="Genomic_DNA"/>
</dbReference>
<feature type="region of interest" description="Disordered" evidence="1">
    <location>
        <begin position="1"/>
        <end position="20"/>
    </location>
</feature>
<evidence type="ECO:0000313" key="3">
    <source>
        <dbReference type="Proteomes" id="UP001187192"/>
    </source>
</evidence>
<reference evidence="2" key="1">
    <citation type="submission" date="2023-07" db="EMBL/GenBank/DDBJ databases">
        <title>draft genome sequence of fig (Ficus carica).</title>
        <authorList>
            <person name="Takahashi T."/>
            <person name="Nishimura K."/>
        </authorList>
    </citation>
    <scope>NUCLEOTIDE SEQUENCE</scope>
</reference>
<proteinExistence type="predicted"/>
<evidence type="ECO:0000256" key="1">
    <source>
        <dbReference type="SAM" id="MobiDB-lite"/>
    </source>
</evidence>
<gene>
    <name evidence="2" type="ORF">TIFTF001_029727</name>
</gene>
<evidence type="ECO:0000313" key="2">
    <source>
        <dbReference type="EMBL" id="GMN60640.1"/>
    </source>
</evidence>
<comment type="caution">
    <text evidence="2">The sequence shown here is derived from an EMBL/GenBank/DDBJ whole genome shotgun (WGS) entry which is preliminary data.</text>
</comment>
<sequence>MIMDFENGTGNMENPNIARRSVPTGFNSTLDTAFTNEVSSLTATPDTRWKARRAPCLSSNHFLIIDVLRSPAPPHHLHTLLSPWKSRPTRTTRARRTMSRSVLKALSEPNTGAARSSEAPYPIRYGRKKPKTPHWLGGADQLRGQEVAITG</sequence>